<organism evidence="1 2">
    <name type="scientific">Stylosanthes scabra</name>
    <dbReference type="NCBI Taxonomy" id="79078"/>
    <lineage>
        <taxon>Eukaryota</taxon>
        <taxon>Viridiplantae</taxon>
        <taxon>Streptophyta</taxon>
        <taxon>Embryophyta</taxon>
        <taxon>Tracheophyta</taxon>
        <taxon>Spermatophyta</taxon>
        <taxon>Magnoliopsida</taxon>
        <taxon>eudicotyledons</taxon>
        <taxon>Gunneridae</taxon>
        <taxon>Pentapetalae</taxon>
        <taxon>rosids</taxon>
        <taxon>fabids</taxon>
        <taxon>Fabales</taxon>
        <taxon>Fabaceae</taxon>
        <taxon>Papilionoideae</taxon>
        <taxon>50 kb inversion clade</taxon>
        <taxon>dalbergioids sensu lato</taxon>
        <taxon>Dalbergieae</taxon>
        <taxon>Pterocarpus clade</taxon>
        <taxon>Stylosanthes</taxon>
    </lineage>
</organism>
<gene>
    <name evidence="1" type="ORF">PIB30_066904</name>
</gene>
<reference evidence="1 2" key="1">
    <citation type="journal article" date="2023" name="Plants (Basel)">
        <title>Bridging the Gap: Combining Genomics and Transcriptomics Approaches to Understand Stylosanthes scabra, an Orphan Legume from the Brazilian Caatinga.</title>
        <authorList>
            <person name="Ferreira-Neto J.R.C."/>
            <person name="da Silva M.D."/>
            <person name="Binneck E."/>
            <person name="de Melo N.F."/>
            <person name="da Silva R.H."/>
            <person name="de Melo A.L.T.M."/>
            <person name="Pandolfi V."/>
            <person name="Bustamante F.O."/>
            <person name="Brasileiro-Vidal A.C."/>
            <person name="Benko-Iseppon A.M."/>
        </authorList>
    </citation>
    <scope>NUCLEOTIDE SEQUENCE [LARGE SCALE GENOMIC DNA]</scope>
    <source>
        <tissue evidence="1">Leaves</tissue>
    </source>
</reference>
<evidence type="ECO:0000313" key="1">
    <source>
        <dbReference type="EMBL" id="MED6210735.1"/>
    </source>
</evidence>
<evidence type="ECO:0000313" key="2">
    <source>
        <dbReference type="Proteomes" id="UP001341840"/>
    </source>
</evidence>
<comment type="caution">
    <text evidence="1">The sequence shown here is derived from an EMBL/GenBank/DDBJ whole genome shotgun (WGS) entry which is preliminary data.</text>
</comment>
<sequence length="156" mass="17969">MESSVLSLSLNFGIPPWTSHHRFSCSTYGFGYIPNTTKYFLVNIYKINSHDKNCWCTSFSSVTKHWSSPFLCPEYVQQLDSKYVVCGGQLYWLNFNDHAGTSPQCIVYYSAKDNEFGYLHMPAKAANLEKRLISIDDILCFVGLESRDDEIYTWTI</sequence>
<dbReference type="EMBL" id="JASCZI010242345">
    <property type="protein sequence ID" value="MED6210735.1"/>
    <property type="molecule type" value="Genomic_DNA"/>
</dbReference>
<dbReference type="Proteomes" id="UP001341840">
    <property type="component" value="Unassembled WGS sequence"/>
</dbReference>
<evidence type="ECO:0008006" key="3">
    <source>
        <dbReference type="Google" id="ProtNLM"/>
    </source>
</evidence>
<proteinExistence type="predicted"/>
<accession>A0ABU6YLB5</accession>
<keyword evidence="2" id="KW-1185">Reference proteome</keyword>
<protein>
    <recommendedName>
        <fullName evidence="3">F-box associated domain-containing protein</fullName>
    </recommendedName>
</protein>
<name>A0ABU6YLB5_9FABA</name>